<evidence type="ECO:0000313" key="3">
    <source>
        <dbReference type="Proteomes" id="UP001500929"/>
    </source>
</evidence>
<feature type="transmembrane region" description="Helical" evidence="1">
    <location>
        <begin position="21"/>
        <end position="43"/>
    </location>
</feature>
<proteinExistence type="predicted"/>
<dbReference type="EMBL" id="BAAAQY010000008">
    <property type="protein sequence ID" value="GAA2240347.1"/>
    <property type="molecule type" value="Genomic_DNA"/>
</dbReference>
<keyword evidence="1" id="KW-1133">Transmembrane helix</keyword>
<dbReference type="RefSeq" id="WP_259480089.1">
    <property type="nucleotide sequence ID" value="NZ_BAAAQY010000008.1"/>
</dbReference>
<protein>
    <submittedName>
        <fullName evidence="2">DUF4436 domain-containing protein</fullName>
    </submittedName>
</protein>
<feature type="transmembrane region" description="Helical" evidence="1">
    <location>
        <begin position="252"/>
        <end position="270"/>
    </location>
</feature>
<dbReference type="Proteomes" id="UP001500929">
    <property type="component" value="Unassembled WGS sequence"/>
</dbReference>
<accession>A0ABP5QMY0</accession>
<evidence type="ECO:0000313" key="2">
    <source>
        <dbReference type="EMBL" id="GAA2240347.1"/>
    </source>
</evidence>
<keyword evidence="1" id="KW-0812">Transmembrane</keyword>
<feature type="transmembrane region" description="Helical" evidence="1">
    <location>
        <begin position="282"/>
        <end position="304"/>
    </location>
</feature>
<dbReference type="Pfam" id="PF14494">
    <property type="entry name" value="DUF4436"/>
    <property type="match status" value="1"/>
</dbReference>
<keyword evidence="3" id="KW-1185">Reference proteome</keyword>
<feature type="transmembrane region" description="Helical" evidence="1">
    <location>
        <begin position="217"/>
        <end position="240"/>
    </location>
</feature>
<organism evidence="2 3">
    <name type="scientific">Herbiconiux moechotypicola</name>
    <dbReference type="NCBI Taxonomy" id="637393"/>
    <lineage>
        <taxon>Bacteria</taxon>
        <taxon>Bacillati</taxon>
        <taxon>Actinomycetota</taxon>
        <taxon>Actinomycetes</taxon>
        <taxon>Micrococcales</taxon>
        <taxon>Microbacteriaceae</taxon>
        <taxon>Herbiconiux</taxon>
    </lineage>
</organism>
<dbReference type="InterPro" id="IPR027948">
    <property type="entry name" value="DUF4436"/>
</dbReference>
<evidence type="ECO:0000256" key="1">
    <source>
        <dbReference type="SAM" id="Phobius"/>
    </source>
</evidence>
<name>A0ABP5QMY0_9MICO</name>
<gene>
    <name evidence="2" type="ORF">GCM10009851_27180</name>
</gene>
<sequence>MSGGERDAGTGLGAGRKRRRWLTVAGIAVAVVTYVIVVLLYAASGRVEEVEAGDQQASDESAVLVEITPNAINGPNERLSLDVVVEAPESLIAENGVQLEKALSVVVYPADDTAITLDAGGIPRATRTIAVNAEGSAENWPLDRYTTQVAFLAFSGAGGDYENVPIRIDWKGYLSGWNFHAVAGELPLEDGALVQSDGSVLPVPFLAIEASRSGATLAFGTVLLALLVTMPVLVFIVAVNAYTGRRKVEATLTSWMGAMLFATIPLRTFLPGSPPIGSWIDFLIVLWVIVALVTGLGIYVAAWYRWGSPADAVTAAGRDAVAPPDSPRAPEP</sequence>
<comment type="caution">
    <text evidence="2">The sequence shown here is derived from an EMBL/GenBank/DDBJ whole genome shotgun (WGS) entry which is preliminary data.</text>
</comment>
<reference evidence="3" key="1">
    <citation type="journal article" date="2019" name="Int. J. Syst. Evol. Microbiol.">
        <title>The Global Catalogue of Microorganisms (GCM) 10K type strain sequencing project: providing services to taxonomists for standard genome sequencing and annotation.</title>
        <authorList>
            <consortium name="The Broad Institute Genomics Platform"/>
            <consortium name="The Broad Institute Genome Sequencing Center for Infectious Disease"/>
            <person name="Wu L."/>
            <person name="Ma J."/>
        </authorList>
    </citation>
    <scope>NUCLEOTIDE SEQUENCE [LARGE SCALE GENOMIC DNA]</scope>
    <source>
        <strain evidence="3">JCM 16117</strain>
    </source>
</reference>
<keyword evidence="1" id="KW-0472">Membrane</keyword>